<dbReference type="CDD" id="cd00761">
    <property type="entry name" value="Glyco_tranf_GTA_type"/>
    <property type="match status" value="1"/>
</dbReference>
<gene>
    <name evidence="2" type="ORF">SAMN04488087_0564</name>
</gene>
<dbReference type="GO" id="GO:0016740">
    <property type="term" value="F:transferase activity"/>
    <property type="evidence" value="ECO:0007669"/>
    <property type="project" value="UniProtKB-KW"/>
</dbReference>
<keyword evidence="3" id="KW-1185">Reference proteome</keyword>
<sequence>MVNIENITVIIPTFNRNDHFLANMEDGKWDNMNVYLVCDGCDDEIVNELKRKISGRTIKVFDEQPHQGVAHAVSKGVHRVKTAYCMMCGDDDYYEEFDSFLEEARNVEKNQENVLCITMPEVIAFNHIAFKKQYDRYLFHNKTGLELLEVIVKTGEIFALVAGSLFRVDEVKNLLADSFFRINEDLVLMARLCGMYPHRRMHVTKYGKYMRCIHENTLSHRKKFNKEKALVHLVALIVAGYYLEQMHRIQRFELAKLILRRGQILQRAYGIGLQIAILLSDLLIECSFTPRDDEASWALSYLREQRAMLPYEFVEMLSTIGRSMIF</sequence>
<dbReference type="STRING" id="633813.SAMN04488087_0564"/>
<dbReference type="Pfam" id="PF00535">
    <property type="entry name" value="Glycos_transf_2"/>
    <property type="match status" value="1"/>
</dbReference>
<organism evidence="2 3">
    <name type="scientific">Rhodothermus profundi</name>
    <dbReference type="NCBI Taxonomy" id="633813"/>
    <lineage>
        <taxon>Bacteria</taxon>
        <taxon>Pseudomonadati</taxon>
        <taxon>Rhodothermota</taxon>
        <taxon>Rhodothermia</taxon>
        <taxon>Rhodothermales</taxon>
        <taxon>Rhodothermaceae</taxon>
        <taxon>Rhodothermus</taxon>
    </lineage>
</organism>
<dbReference type="Proteomes" id="UP000185812">
    <property type="component" value="Unassembled WGS sequence"/>
</dbReference>
<dbReference type="RefSeq" id="WP_072714414.1">
    <property type="nucleotide sequence ID" value="NZ_FRAU01000001.1"/>
</dbReference>
<dbReference type="OrthoDB" id="9788101at2"/>
<accession>A0A1M6QCQ1</accession>
<dbReference type="InterPro" id="IPR029044">
    <property type="entry name" value="Nucleotide-diphossugar_trans"/>
</dbReference>
<feature type="domain" description="Glycosyltransferase 2-like" evidence="1">
    <location>
        <begin position="8"/>
        <end position="119"/>
    </location>
</feature>
<name>A0A1M6QCQ1_9BACT</name>
<dbReference type="InterPro" id="IPR001173">
    <property type="entry name" value="Glyco_trans_2-like"/>
</dbReference>
<dbReference type="SUPFAM" id="SSF53448">
    <property type="entry name" value="Nucleotide-diphospho-sugar transferases"/>
    <property type="match status" value="1"/>
</dbReference>
<evidence type="ECO:0000313" key="3">
    <source>
        <dbReference type="Proteomes" id="UP000185812"/>
    </source>
</evidence>
<dbReference type="AlphaFoldDB" id="A0A1M6QCQ1"/>
<keyword evidence="2" id="KW-0808">Transferase</keyword>
<proteinExistence type="predicted"/>
<dbReference type="EMBL" id="FRAU01000001">
    <property type="protein sequence ID" value="SHK17946.1"/>
    <property type="molecule type" value="Genomic_DNA"/>
</dbReference>
<evidence type="ECO:0000313" key="2">
    <source>
        <dbReference type="EMBL" id="SHK17946.1"/>
    </source>
</evidence>
<protein>
    <submittedName>
        <fullName evidence="2">Glycosyl transferase family 2</fullName>
    </submittedName>
</protein>
<dbReference type="Gene3D" id="3.90.550.10">
    <property type="entry name" value="Spore Coat Polysaccharide Biosynthesis Protein SpsA, Chain A"/>
    <property type="match status" value="1"/>
</dbReference>
<evidence type="ECO:0000259" key="1">
    <source>
        <dbReference type="Pfam" id="PF00535"/>
    </source>
</evidence>
<reference evidence="3" key="1">
    <citation type="submission" date="2016-11" db="EMBL/GenBank/DDBJ databases">
        <authorList>
            <person name="Varghese N."/>
            <person name="Submissions S."/>
        </authorList>
    </citation>
    <scope>NUCLEOTIDE SEQUENCE [LARGE SCALE GENOMIC DNA]</scope>
    <source>
        <strain evidence="3">DSM 22212</strain>
    </source>
</reference>